<accession>A0A2P8HIK8</accession>
<dbReference type="InterPro" id="IPR041700">
    <property type="entry name" value="OMP_b-brl_3"/>
</dbReference>
<name>A0A2P8HIK8_CHINA</name>
<dbReference type="AlphaFoldDB" id="A0A2P8HIK8"/>
<proteinExistence type="predicted"/>
<dbReference type="EMBL" id="PYAW01000003">
    <property type="protein sequence ID" value="PSL46056.1"/>
    <property type="molecule type" value="Genomic_DNA"/>
</dbReference>
<dbReference type="Gene3D" id="2.40.170.20">
    <property type="entry name" value="TonB-dependent receptor, beta-barrel domain"/>
    <property type="match status" value="1"/>
</dbReference>
<keyword evidence="2" id="KW-0472">Membrane</keyword>
<dbReference type="RefSeq" id="WP_106528872.1">
    <property type="nucleotide sequence ID" value="NZ_PYAW01000003.1"/>
</dbReference>
<organism evidence="5 6">
    <name type="scientific">Chitinophaga niastensis</name>
    <dbReference type="NCBI Taxonomy" id="536980"/>
    <lineage>
        <taxon>Bacteria</taxon>
        <taxon>Pseudomonadati</taxon>
        <taxon>Bacteroidota</taxon>
        <taxon>Chitinophagia</taxon>
        <taxon>Chitinophagales</taxon>
        <taxon>Chitinophagaceae</taxon>
        <taxon>Chitinophaga</taxon>
    </lineage>
</organism>
<dbReference type="Pfam" id="PF14905">
    <property type="entry name" value="OMP_b-brl_3"/>
    <property type="match status" value="1"/>
</dbReference>
<keyword evidence="5" id="KW-0675">Receptor</keyword>
<dbReference type="Proteomes" id="UP000240971">
    <property type="component" value="Unassembled WGS sequence"/>
</dbReference>
<dbReference type="Gene3D" id="2.60.40.1120">
    <property type="entry name" value="Carboxypeptidase-like, regulatory domain"/>
    <property type="match status" value="1"/>
</dbReference>
<feature type="domain" description="Outer membrane protein beta-barrel" evidence="4">
    <location>
        <begin position="435"/>
        <end position="753"/>
    </location>
</feature>
<dbReference type="InterPro" id="IPR036942">
    <property type="entry name" value="Beta-barrel_TonB_sf"/>
</dbReference>
<evidence type="ECO:0000256" key="1">
    <source>
        <dbReference type="ARBA" id="ARBA00004442"/>
    </source>
</evidence>
<keyword evidence="3" id="KW-0998">Cell outer membrane</keyword>
<dbReference type="OrthoDB" id="608741at2"/>
<gene>
    <name evidence="5" type="ORF">CLV51_10332</name>
</gene>
<evidence type="ECO:0000256" key="3">
    <source>
        <dbReference type="ARBA" id="ARBA00023237"/>
    </source>
</evidence>
<keyword evidence="6" id="KW-1185">Reference proteome</keyword>
<comment type="subcellular location">
    <subcellularLocation>
        <location evidence="1">Cell outer membrane</location>
    </subcellularLocation>
</comment>
<reference evidence="5 6" key="1">
    <citation type="submission" date="2018-03" db="EMBL/GenBank/DDBJ databases">
        <title>Genomic Encyclopedia of Archaeal and Bacterial Type Strains, Phase II (KMG-II): from individual species to whole genera.</title>
        <authorList>
            <person name="Goeker M."/>
        </authorList>
    </citation>
    <scope>NUCLEOTIDE SEQUENCE [LARGE SCALE GENOMIC DNA]</scope>
    <source>
        <strain evidence="5 6">DSM 24859</strain>
    </source>
</reference>
<protein>
    <submittedName>
        <fullName evidence="5">Outer membrane receptor protein involved in Fe transport</fullName>
    </submittedName>
</protein>
<evidence type="ECO:0000256" key="2">
    <source>
        <dbReference type="ARBA" id="ARBA00023136"/>
    </source>
</evidence>
<evidence type="ECO:0000313" key="6">
    <source>
        <dbReference type="Proteomes" id="UP000240971"/>
    </source>
</evidence>
<dbReference type="Pfam" id="PF13715">
    <property type="entry name" value="CarbopepD_reg_2"/>
    <property type="match status" value="1"/>
</dbReference>
<evidence type="ECO:0000313" key="5">
    <source>
        <dbReference type="EMBL" id="PSL46056.1"/>
    </source>
</evidence>
<dbReference type="GO" id="GO:0009279">
    <property type="term" value="C:cell outer membrane"/>
    <property type="evidence" value="ECO:0007669"/>
    <property type="project" value="UniProtKB-SubCell"/>
</dbReference>
<dbReference type="SUPFAM" id="SSF56935">
    <property type="entry name" value="Porins"/>
    <property type="match status" value="1"/>
</dbReference>
<dbReference type="SUPFAM" id="SSF49464">
    <property type="entry name" value="Carboxypeptidase regulatory domain-like"/>
    <property type="match status" value="1"/>
</dbReference>
<evidence type="ECO:0000259" key="4">
    <source>
        <dbReference type="Pfam" id="PF14905"/>
    </source>
</evidence>
<comment type="caution">
    <text evidence="5">The sequence shown here is derived from an EMBL/GenBank/DDBJ whole genome shotgun (WGS) entry which is preliminary data.</text>
</comment>
<dbReference type="InterPro" id="IPR008969">
    <property type="entry name" value="CarboxyPept-like_regulatory"/>
</dbReference>
<sequence>MNKSVLTLTILFIFLHITLFAQREIKGTVYEKDTRKPLVGASILLFTVNKSILKAQSLSDETGHFLIHNPPMGEYMLIISFMGFEALHLPVSLTEKKQTVTFDYKQLARNSIVLSGIDIKVNKPLIAIRKDTIEFSASDFQTADNASLQNLMQKVPGLTMDMEGNFFFQGKPIKDLYVDGRPIFQNSPNGSGDPKKIAQVLMANMIDKIQVADKKGMDGLIDPGKNEKVINITIKKEMKKGVNGAAGAGYGTDGRYNTGANANMFRDNKQVIVMANSNNANTSRNPFSTDEATNLNENNPGINTATNIDGSASFDLTKKTKVNFNLFRLSNKANSDESHQRENILPDSNFRYNSTTQKETRLNGTAGYVDLEMQPDEKNKIGIGVNITSSNSHSSSQNKYITLGGSHNDTINTGRIINTDNGNNRRINFSTQYTHQFKKQGRALNASFRFEQSATDNDQNNYSLNNTKAAVSDTINQLVKPRLGYKMFSANVSYVEPLSKILSLNTSYNFTNTTIDNNQQAFDYDNIKNGYNIINKGLTFSFKNTNQVQSVSTGLEMNKGKIQSMVSLSYNINNSTSKNFTNGVNYQQKINYFSPTFSLSYKIDNYKDLRVSLISMPTIPERSSLMPVVSTENPLYIQLGNPDLKPGYQNQLFIDYRSFSIKGLTFGASLIGMLQDNAVSTSVYSDSTGHQVSKPVNVSGTYSFLPNLSIGKRFAKSALTLNYNIALYLNRNINYVNKIKNATTNYTLNNSFSGSWMYKKLLEFNAMALIQYNGNRYSIQNNAYYDFIDYKIYLSVNSYLPLNINVGTAAIYNSNTSLQQQFTLLNGWISKTFLHDKSLLAKLYAYDLLRENKSLKSALAPTYLERAQFTVLSQYFMLSMTYFFGKKGPKQPGEAQ</sequence>